<dbReference type="InterPro" id="IPR046887">
    <property type="entry name" value="RsmE_PUA-like"/>
</dbReference>
<reference evidence="15" key="1">
    <citation type="submission" date="2021-04" db="EMBL/GenBank/DDBJ databases">
        <title>Genome sequence of Woronichinia naegeliana from Washington state freshwater lake bloom.</title>
        <authorList>
            <person name="Dreher T.W."/>
        </authorList>
    </citation>
    <scope>NUCLEOTIDE SEQUENCE</scope>
    <source>
        <strain evidence="15">WA131</strain>
    </source>
</reference>
<dbReference type="PIRSF" id="PIRSF015601">
    <property type="entry name" value="MTase_slr0722"/>
    <property type="match status" value="1"/>
</dbReference>
<dbReference type="EC" id="2.1.1.193" evidence="3 12"/>
<organism evidence="15">
    <name type="scientific">Woronichinia naegeliana WA131</name>
    <dbReference type="NCBI Taxonomy" id="2824559"/>
    <lineage>
        <taxon>Bacteria</taxon>
        <taxon>Bacillati</taxon>
        <taxon>Cyanobacteriota</taxon>
        <taxon>Cyanophyceae</taxon>
        <taxon>Synechococcales</taxon>
        <taxon>Coelosphaeriaceae</taxon>
        <taxon>Woronichinia</taxon>
    </lineage>
</organism>
<evidence type="ECO:0000256" key="12">
    <source>
        <dbReference type="PIRNR" id="PIRNR015601"/>
    </source>
</evidence>
<dbReference type="SUPFAM" id="SSF88697">
    <property type="entry name" value="PUA domain-like"/>
    <property type="match status" value="1"/>
</dbReference>
<feature type="domain" description="Ribosomal RNA small subunit methyltransferase E methyltransferase" evidence="13">
    <location>
        <begin position="70"/>
        <end position="231"/>
    </location>
</feature>
<evidence type="ECO:0000256" key="10">
    <source>
        <dbReference type="ARBA" id="ARBA00025699"/>
    </source>
</evidence>
<protein>
    <recommendedName>
        <fullName evidence="4 12">Ribosomal RNA small subunit methyltransferase E</fullName>
        <ecNumber evidence="3 12">2.1.1.193</ecNumber>
    </recommendedName>
</protein>
<keyword evidence="8 12" id="KW-0808">Transferase</keyword>
<evidence type="ECO:0000256" key="5">
    <source>
        <dbReference type="ARBA" id="ARBA00022490"/>
    </source>
</evidence>
<proteinExistence type="inferred from homology"/>
<dbReference type="SUPFAM" id="SSF75217">
    <property type="entry name" value="alpha/beta knot"/>
    <property type="match status" value="1"/>
</dbReference>
<dbReference type="EMBL" id="CP073041">
    <property type="protein sequence ID" value="UXE61865.1"/>
    <property type="molecule type" value="Genomic_DNA"/>
</dbReference>
<feature type="domain" description="Ribosomal RNA small subunit methyltransferase E PUA-like" evidence="14">
    <location>
        <begin position="21"/>
        <end position="61"/>
    </location>
</feature>
<evidence type="ECO:0000256" key="3">
    <source>
        <dbReference type="ARBA" id="ARBA00012328"/>
    </source>
</evidence>
<keyword evidence="5 12" id="KW-0963">Cytoplasm</keyword>
<evidence type="ECO:0000259" key="14">
    <source>
        <dbReference type="Pfam" id="PF20260"/>
    </source>
</evidence>
<dbReference type="GO" id="GO:0070475">
    <property type="term" value="P:rRNA base methylation"/>
    <property type="evidence" value="ECO:0007669"/>
    <property type="project" value="TreeGrafter"/>
</dbReference>
<comment type="subcellular location">
    <subcellularLocation>
        <location evidence="1 12">Cytoplasm</location>
    </subcellularLocation>
</comment>
<evidence type="ECO:0000256" key="9">
    <source>
        <dbReference type="ARBA" id="ARBA00022691"/>
    </source>
</evidence>
<dbReference type="CDD" id="cd18084">
    <property type="entry name" value="RsmE-like"/>
    <property type="match status" value="1"/>
</dbReference>
<dbReference type="NCBIfam" id="TIGR00046">
    <property type="entry name" value="RsmE family RNA methyltransferase"/>
    <property type="match status" value="1"/>
</dbReference>
<dbReference type="InterPro" id="IPR046886">
    <property type="entry name" value="RsmE_MTase_dom"/>
</dbReference>
<keyword evidence="7 12" id="KW-0489">Methyltransferase</keyword>
<keyword evidence="9 12" id="KW-0949">S-adenosyl-L-methionine</keyword>
<evidence type="ECO:0000256" key="7">
    <source>
        <dbReference type="ARBA" id="ARBA00022603"/>
    </source>
</evidence>
<dbReference type="InterPro" id="IPR029028">
    <property type="entry name" value="Alpha/beta_knot_MTases"/>
</dbReference>
<accession>A0A977L018</accession>
<comment type="similarity">
    <text evidence="2 12">Belongs to the RNA methyltransferase RsmE family.</text>
</comment>
<gene>
    <name evidence="15" type="ORF">KA717_02725</name>
</gene>
<evidence type="ECO:0000256" key="1">
    <source>
        <dbReference type="ARBA" id="ARBA00004496"/>
    </source>
</evidence>
<dbReference type="InterPro" id="IPR029026">
    <property type="entry name" value="tRNA_m1G_MTases_N"/>
</dbReference>
<evidence type="ECO:0000256" key="6">
    <source>
        <dbReference type="ARBA" id="ARBA00022552"/>
    </source>
</evidence>
<evidence type="ECO:0000313" key="15">
    <source>
        <dbReference type="EMBL" id="UXE61865.1"/>
    </source>
</evidence>
<dbReference type="Pfam" id="PF20260">
    <property type="entry name" value="PUA_4"/>
    <property type="match status" value="1"/>
</dbReference>
<evidence type="ECO:0000259" key="13">
    <source>
        <dbReference type="Pfam" id="PF04452"/>
    </source>
</evidence>
<keyword evidence="6 12" id="KW-0698">rRNA processing</keyword>
<evidence type="ECO:0000256" key="4">
    <source>
        <dbReference type="ARBA" id="ARBA00013673"/>
    </source>
</evidence>
<dbReference type="PANTHER" id="PTHR30027:SF3">
    <property type="entry name" value="16S RRNA (URACIL(1498)-N(3))-METHYLTRANSFERASE"/>
    <property type="match status" value="1"/>
</dbReference>
<evidence type="ECO:0000256" key="2">
    <source>
        <dbReference type="ARBA" id="ARBA00005528"/>
    </source>
</evidence>
<dbReference type="PANTHER" id="PTHR30027">
    <property type="entry name" value="RIBOSOMAL RNA SMALL SUBUNIT METHYLTRANSFERASE E"/>
    <property type="match status" value="1"/>
</dbReference>
<dbReference type="AlphaFoldDB" id="A0A977L018"/>
<comment type="function">
    <text evidence="10 12">Specifically methylates the N3 position of the uracil ring of uridine 1498 (m3U1498) in 16S rRNA. Acts on the fully assembled 30S ribosomal subunit.</text>
</comment>
<evidence type="ECO:0000256" key="8">
    <source>
        <dbReference type="ARBA" id="ARBA00022679"/>
    </source>
</evidence>
<evidence type="ECO:0000256" key="11">
    <source>
        <dbReference type="ARBA" id="ARBA00047944"/>
    </source>
</evidence>
<dbReference type="NCBIfam" id="NF008697">
    <property type="entry name" value="PRK11713.4-1"/>
    <property type="match status" value="1"/>
</dbReference>
<comment type="catalytic activity">
    <reaction evidence="11 12">
        <text>uridine(1498) in 16S rRNA + S-adenosyl-L-methionine = N(3)-methyluridine(1498) in 16S rRNA + S-adenosyl-L-homocysteine + H(+)</text>
        <dbReference type="Rhea" id="RHEA:42920"/>
        <dbReference type="Rhea" id="RHEA-COMP:10283"/>
        <dbReference type="Rhea" id="RHEA-COMP:10284"/>
        <dbReference type="ChEBI" id="CHEBI:15378"/>
        <dbReference type="ChEBI" id="CHEBI:57856"/>
        <dbReference type="ChEBI" id="CHEBI:59789"/>
        <dbReference type="ChEBI" id="CHEBI:65315"/>
        <dbReference type="ChEBI" id="CHEBI:74502"/>
        <dbReference type="EC" id="2.1.1.193"/>
    </reaction>
</comment>
<name>A0A977L018_9CYAN</name>
<dbReference type="GO" id="GO:0005737">
    <property type="term" value="C:cytoplasm"/>
    <property type="evidence" value="ECO:0007669"/>
    <property type="project" value="UniProtKB-SubCell"/>
</dbReference>
<dbReference type="Proteomes" id="UP001065613">
    <property type="component" value="Chromosome"/>
</dbReference>
<sequence length="238" mass="26795">MAFYRIVITPPHPQQQWIALSQEQSHYLQRVLRLKNGDRFVAMDGQGKAWLAELQAEKAHLLDFLPESTELNIAVTLLVALPKGNGFEEIIRPCTELGVSTLMPVISDRTLLKPSPNKGERWQKIAREAAEQSERQWVPDILEPCSFKEALINLKDWGSEAYICVTRRESPLLWSCLETQRPNRLLIATGPEGGWTDTEIEQAIAVGFKPVSLGKRILRAITAPTVVMSLVANFAELR</sequence>
<dbReference type="InterPro" id="IPR015947">
    <property type="entry name" value="PUA-like_sf"/>
</dbReference>
<dbReference type="GO" id="GO:0070042">
    <property type="term" value="F:rRNA (uridine-N3-)-methyltransferase activity"/>
    <property type="evidence" value="ECO:0007669"/>
    <property type="project" value="TreeGrafter"/>
</dbReference>
<dbReference type="InterPro" id="IPR006700">
    <property type="entry name" value="RsmE"/>
</dbReference>
<dbReference type="Gene3D" id="3.40.1280.10">
    <property type="match status" value="1"/>
</dbReference>
<dbReference type="Pfam" id="PF04452">
    <property type="entry name" value="Methyltrans_RNA"/>
    <property type="match status" value="1"/>
</dbReference>
<dbReference type="KEGG" id="wna:KA717_02725"/>